<feature type="signal peptide" evidence="5">
    <location>
        <begin position="1"/>
        <end position="19"/>
    </location>
</feature>
<feature type="chain" id="PRO_5047407829" evidence="5">
    <location>
        <begin position="20"/>
        <end position="352"/>
    </location>
</feature>
<dbReference type="InterPro" id="IPR003597">
    <property type="entry name" value="Ig_C1-set"/>
</dbReference>
<dbReference type="Pfam" id="PF00129">
    <property type="entry name" value="MHC_I"/>
    <property type="match status" value="1"/>
</dbReference>
<keyword evidence="8" id="KW-1185">Reference proteome</keyword>
<dbReference type="PRINTS" id="PR01638">
    <property type="entry name" value="MHCCLASSI"/>
</dbReference>
<reference evidence="7" key="1">
    <citation type="journal article" date="2021" name="Cell">
        <title>Tracing the genetic footprints of vertebrate landing in non-teleost ray-finned fishes.</title>
        <authorList>
            <person name="Bi X."/>
            <person name="Wang K."/>
            <person name="Yang L."/>
            <person name="Pan H."/>
            <person name="Jiang H."/>
            <person name="Wei Q."/>
            <person name="Fang M."/>
            <person name="Yu H."/>
            <person name="Zhu C."/>
            <person name="Cai Y."/>
            <person name="He Y."/>
            <person name="Gan X."/>
            <person name="Zeng H."/>
            <person name="Yu D."/>
            <person name="Zhu Y."/>
            <person name="Jiang H."/>
            <person name="Qiu Q."/>
            <person name="Yang H."/>
            <person name="Zhang Y.E."/>
            <person name="Wang W."/>
            <person name="Zhu M."/>
            <person name="He S."/>
            <person name="Zhang G."/>
        </authorList>
    </citation>
    <scope>NUCLEOTIDE SEQUENCE</scope>
    <source>
        <strain evidence="7">Bchr_001</strain>
    </source>
</reference>
<sequence length="352" mass="40508">MSIFLLLSGLLGYAGVSSAETKSLQYCITGSTKGSGVLEFIIVGMVNDIVHEYFDSSMDTGVFRIKSLDESFDLKFRQTRSLLAILEQKRMKWKLDAAMQKFNHTGGTHTYLRIARCELDHDGTRRGYLIDAYDGNDFISFDFETKSWIAAVPQAVSDKQRREADTSYMPNMINFYHYECIEWLKMFIANGKMYLEKKVCPEVKLIERKEVQPEWIKVTCHVSGFYPRNIEVRWLRDGQHTLGERESIGEILPNEDGTYQLRNTLTLTLEEKTKHIFTCVVHHSSLDKPLEKTFVPQTSHTDFTVIGCIIGAISLFFIVLGFIAWRKFNAGAQKSNYELTQGKFYCSYFCKI</sequence>
<dbReference type="InterPro" id="IPR007110">
    <property type="entry name" value="Ig-like_dom"/>
</dbReference>
<evidence type="ECO:0000256" key="3">
    <source>
        <dbReference type="RuleBase" id="RU004439"/>
    </source>
</evidence>
<keyword evidence="1" id="KW-0325">Glycoprotein</keyword>
<comment type="similarity">
    <text evidence="3">Belongs to the MHC class I family.</text>
</comment>
<dbReference type="Gene3D" id="3.30.500.10">
    <property type="entry name" value="MHC class I-like antigen recognition-like"/>
    <property type="match status" value="1"/>
</dbReference>
<dbReference type="PROSITE" id="PS50835">
    <property type="entry name" value="IG_LIKE"/>
    <property type="match status" value="1"/>
</dbReference>
<comment type="caution">
    <text evidence="7">The sequence shown here is derived from an EMBL/GenBank/DDBJ whole genome shotgun (WGS) entry which is preliminary data.</text>
</comment>
<name>A0ABS2Z3V6_POLSE</name>
<dbReference type="EMBL" id="JAAWVN010021421">
    <property type="protein sequence ID" value="MBN3293418.1"/>
    <property type="molecule type" value="Genomic_DNA"/>
</dbReference>
<dbReference type="PANTHER" id="PTHR16675">
    <property type="entry name" value="MHC CLASS I-RELATED"/>
    <property type="match status" value="1"/>
</dbReference>
<keyword evidence="2" id="KW-0393">Immunoglobulin domain</keyword>
<dbReference type="Pfam" id="PF07654">
    <property type="entry name" value="C1-set"/>
    <property type="match status" value="1"/>
</dbReference>
<keyword evidence="5" id="KW-0732">Signal</keyword>
<dbReference type="InterPro" id="IPR001039">
    <property type="entry name" value="MHC_I_a_a1/a2"/>
</dbReference>
<dbReference type="InterPro" id="IPR037055">
    <property type="entry name" value="MHC_I-like_Ag-recog_sf"/>
</dbReference>
<dbReference type="PANTHER" id="PTHR16675:SF235">
    <property type="entry name" value="SHKT DOMAIN-CONTAINING PROTEIN"/>
    <property type="match status" value="1"/>
</dbReference>
<protein>
    <submittedName>
        <fullName evidence="7">HMR1 protein</fullName>
    </submittedName>
</protein>
<evidence type="ECO:0000256" key="5">
    <source>
        <dbReference type="SAM" id="SignalP"/>
    </source>
</evidence>
<gene>
    <name evidence="7" type="primary">Mr1_0</name>
    <name evidence="7" type="ORF">GTO92_0010701</name>
</gene>
<evidence type="ECO:0000256" key="2">
    <source>
        <dbReference type="ARBA" id="ARBA00023319"/>
    </source>
</evidence>
<keyword evidence="4" id="KW-1133">Transmembrane helix</keyword>
<dbReference type="InterPro" id="IPR011162">
    <property type="entry name" value="MHC_I/II-like_Ag-recog"/>
</dbReference>
<dbReference type="InterPro" id="IPR036179">
    <property type="entry name" value="Ig-like_dom_sf"/>
</dbReference>
<dbReference type="InterPro" id="IPR013783">
    <property type="entry name" value="Ig-like_fold"/>
</dbReference>
<accession>A0ABS2Z3V6</accession>
<evidence type="ECO:0000256" key="1">
    <source>
        <dbReference type="ARBA" id="ARBA00023180"/>
    </source>
</evidence>
<dbReference type="SUPFAM" id="SSF48726">
    <property type="entry name" value="Immunoglobulin"/>
    <property type="match status" value="1"/>
</dbReference>
<feature type="domain" description="Ig-like" evidence="6">
    <location>
        <begin position="201"/>
        <end position="295"/>
    </location>
</feature>
<dbReference type="Gene3D" id="2.60.40.10">
    <property type="entry name" value="Immunoglobulins"/>
    <property type="match status" value="1"/>
</dbReference>
<feature type="non-terminal residue" evidence="7">
    <location>
        <position position="352"/>
    </location>
</feature>
<dbReference type="SUPFAM" id="SSF54452">
    <property type="entry name" value="MHC antigen-recognition domain"/>
    <property type="match status" value="1"/>
</dbReference>
<organism evidence="7 8">
    <name type="scientific">Polypterus senegalus</name>
    <name type="common">Senegal bichir</name>
    <dbReference type="NCBI Taxonomy" id="55291"/>
    <lineage>
        <taxon>Eukaryota</taxon>
        <taxon>Metazoa</taxon>
        <taxon>Chordata</taxon>
        <taxon>Craniata</taxon>
        <taxon>Vertebrata</taxon>
        <taxon>Euteleostomi</taxon>
        <taxon>Actinopterygii</taxon>
        <taxon>Polypteriformes</taxon>
        <taxon>Polypteridae</taxon>
        <taxon>Polypterus</taxon>
    </lineage>
</organism>
<proteinExistence type="inferred from homology"/>
<evidence type="ECO:0000313" key="8">
    <source>
        <dbReference type="Proteomes" id="UP001166052"/>
    </source>
</evidence>
<keyword evidence="4" id="KW-0812">Transmembrane</keyword>
<dbReference type="InterPro" id="IPR050208">
    <property type="entry name" value="MHC_class-I_related"/>
</dbReference>
<feature type="non-terminal residue" evidence="7">
    <location>
        <position position="1"/>
    </location>
</feature>
<evidence type="ECO:0000259" key="6">
    <source>
        <dbReference type="PROSITE" id="PS50835"/>
    </source>
</evidence>
<dbReference type="InterPro" id="IPR011161">
    <property type="entry name" value="MHC_I-like_Ag-recog"/>
</dbReference>
<evidence type="ECO:0000313" key="7">
    <source>
        <dbReference type="EMBL" id="MBN3293418.1"/>
    </source>
</evidence>
<dbReference type="Proteomes" id="UP001166052">
    <property type="component" value="Unassembled WGS sequence"/>
</dbReference>
<dbReference type="InterPro" id="IPR003006">
    <property type="entry name" value="Ig/MHC_CS"/>
</dbReference>
<keyword evidence="4" id="KW-0472">Membrane</keyword>
<dbReference type="PROSITE" id="PS00290">
    <property type="entry name" value="IG_MHC"/>
    <property type="match status" value="1"/>
</dbReference>
<dbReference type="SMART" id="SM00407">
    <property type="entry name" value="IGc1"/>
    <property type="match status" value="1"/>
</dbReference>
<feature type="transmembrane region" description="Helical" evidence="4">
    <location>
        <begin position="303"/>
        <end position="325"/>
    </location>
</feature>
<evidence type="ECO:0000256" key="4">
    <source>
        <dbReference type="SAM" id="Phobius"/>
    </source>
</evidence>